<evidence type="ECO:0000256" key="5">
    <source>
        <dbReference type="ARBA" id="ARBA00022840"/>
    </source>
</evidence>
<dbReference type="SUPFAM" id="SSF56112">
    <property type="entry name" value="Protein kinase-like (PK-like)"/>
    <property type="match status" value="1"/>
</dbReference>
<keyword evidence="1" id="KW-0723">Serine/threonine-protein kinase</keyword>
<protein>
    <recommendedName>
        <fullName evidence="7">Protein kinase domain-containing protein</fullName>
    </recommendedName>
</protein>
<accession>A0ABY7CH87</accession>
<feature type="compositionally biased region" description="Polar residues" evidence="6">
    <location>
        <begin position="40"/>
        <end position="49"/>
    </location>
</feature>
<evidence type="ECO:0000313" key="8">
    <source>
        <dbReference type="EMBL" id="WAQ84273.1"/>
    </source>
</evidence>
<dbReference type="RefSeq" id="XP_053019828.1">
    <property type="nucleotide sequence ID" value="XM_053168639.1"/>
</dbReference>
<keyword evidence="3" id="KW-0547">Nucleotide-binding</keyword>
<dbReference type="InterPro" id="IPR000719">
    <property type="entry name" value="Prot_kinase_dom"/>
</dbReference>
<dbReference type="Gene3D" id="3.30.200.20">
    <property type="entry name" value="Phosphorylase Kinase, domain 1"/>
    <property type="match status" value="1"/>
</dbReference>
<dbReference type="Gene3D" id="1.10.510.10">
    <property type="entry name" value="Transferase(Phosphotransferase) domain 1"/>
    <property type="match status" value="1"/>
</dbReference>
<gene>
    <name evidence="8" type="ORF">PtA15_4A726</name>
</gene>
<organism evidence="8 9">
    <name type="scientific">Puccinia triticina</name>
    <dbReference type="NCBI Taxonomy" id="208348"/>
    <lineage>
        <taxon>Eukaryota</taxon>
        <taxon>Fungi</taxon>
        <taxon>Dikarya</taxon>
        <taxon>Basidiomycota</taxon>
        <taxon>Pucciniomycotina</taxon>
        <taxon>Pucciniomycetes</taxon>
        <taxon>Pucciniales</taxon>
        <taxon>Pucciniaceae</taxon>
        <taxon>Puccinia</taxon>
    </lineage>
</organism>
<evidence type="ECO:0000256" key="4">
    <source>
        <dbReference type="ARBA" id="ARBA00022777"/>
    </source>
</evidence>
<reference evidence="8" key="1">
    <citation type="submission" date="2022-10" db="EMBL/GenBank/DDBJ databases">
        <title>Puccinia triticina Genome sequencing and assembly.</title>
        <authorList>
            <person name="Li C."/>
        </authorList>
    </citation>
    <scope>NUCLEOTIDE SEQUENCE</scope>
    <source>
        <strain evidence="8">Pt15</strain>
    </source>
</reference>
<dbReference type="PANTHER" id="PTHR24351">
    <property type="entry name" value="RIBOSOMAL PROTEIN S6 KINASE"/>
    <property type="match status" value="1"/>
</dbReference>
<feature type="region of interest" description="Disordered" evidence="6">
    <location>
        <begin position="509"/>
        <end position="534"/>
    </location>
</feature>
<evidence type="ECO:0000259" key="7">
    <source>
        <dbReference type="PROSITE" id="PS50011"/>
    </source>
</evidence>
<evidence type="ECO:0000313" key="9">
    <source>
        <dbReference type="Proteomes" id="UP001164743"/>
    </source>
</evidence>
<feature type="compositionally biased region" description="Pro residues" evidence="6">
    <location>
        <begin position="1"/>
        <end position="11"/>
    </location>
</feature>
<dbReference type="EMBL" id="CP110424">
    <property type="protein sequence ID" value="WAQ84273.1"/>
    <property type="molecule type" value="Genomic_DNA"/>
</dbReference>
<keyword evidence="5" id="KW-0067">ATP-binding</keyword>
<keyword evidence="2" id="KW-0808">Transferase</keyword>
<dbReference type="GeneID" id="77809534"/>
<name>A0ABY7CH87_9BASI</name>
<feature type="region of interest" description="Disordered" evidence="6">
    <location>
        <begin position="63"/>
        <end position="115"/>
    </location>
</feature>
<evidence type="ECO:0000256" key="2">
    <source>
        <dbReference type="ARBA" id="ARBA00022679"/>
    </source>
</evidence>
<feature type="region of interest" description="Disordered" evidence="6">
    <location>
        <begin position="362"/>
        <end position="408"/>
    </location>
</feature>
<dbReference type="InterPro" id="IPR011009">
    <property type="entry name" value="Kinase-like_dom_sf"/>
</dbReference>
<keyword evidence="9" id="KW-1185">Reference proteome</keyword>
<proteinExistence type="predicted"/>
<evidence type="ECO:0000256" key="1">
    <source>
        <dbReference type="ARBA" id="ARBA00022527"/>
    </source>
</evidence>
<dbReference type="PROSITE" id="PS50011">
    <property type="entry name" value="PROTEIN_KINASE_DOM"/>
    <property type="match status" value="1"/>
</dbReference>
<sequence length="553" mass="59480">MGAYIPLPPDTRPTVAESLPGKPETLPHLPLSHHPRSAKTEPTQYSVSPESPWLKRHLPLHAAAFPSPSTHPSSERNAPHTHTPSERRLHTSAARKRMGSSKGSGTMAPPSDVQPGWAGTEEYAVEGTLGAGATSTVACLGLLDRRFPFVVHAVGRESLASDVLLVPLEYVSGGSLANHLHHFGPVDEPRAQLYLAELACALDYLHGLPLIFRDLKPDNILLAGDGHLKIADFGLAVAGQTATAVCGSPHTIAPEIVQRQTPYDRRVDWYSLGAVLYECLVGEPPFAGLAGDLAALLYSAVHRQPRIPKTVSPQAKNVLLLLLQKNPHTRLADLPSLFRLPWLATAHPPLSKPAVLNKTLRPAFVPAPPPRTPRRTPAWPPSAAASVSASDTSASPSSSPSSYPLFCTPHPPHRSPPLRPHPLQGPVLLVYPFVIACTHFLSRALAVPEWAQPGGRPKRRADEDIVRRRPRVLPARLPWCKWERMGRAVGDAPFLPRSDAFPRAAAPGYQQPAALPRPPRGPARPRSGPAGLGTLTLSTWKRCTAGEADTAGV</sequence>
<evidence type="ECO:0000256" key="6">
    <source>
        <dbReference type="SAM" id="MobiDB-lite"/>
    </source>
</evidence>
<evidence type="ECO:0000256" key="3">
    <source>
        <dbReference type="ARBA" id="ARBA00022741"/>
    </source>
</evidence>
<feature type="region of interest" description="Disordered" evidence="6">
    <location>
        <begin position="1"/>
        <end position="50"/>
    </location>
</feature>
<feature type="compositionally biased region" description="Low complexity" evidence="6">
    <location>
        <begin position="375"/>
        <end position="404"/>
    </location>
</feature>
<feature type="domain" description="Protein kinase" evidence="7">
    <location>
        <begin position="96"/>
        <end position="343"/>
    </location>
</feature>
<dbReference type="SMART" id="SM00220">
    <property type="entry name" value="S_TKc"/>
    <property type="match status" value="1"/>
</dbReference>
<dbReference type="Proteomes" id="UP001164743">
    <property type="component" value="Chromosome 4A"/>
</dbReference>
<feature type="compositionally biased region" description="Basic and acidic residues" evidence="6">
    <location>
        <begin position="73"/>
        <end position="89"/>
    </location>
</feature>
<feature type="compositionally biased region" description="Low complexity" evidence="6">
    <location>
        <begin position="524"/>
        <end position="533"/>
    </location>
</feature>
<dbReference type="Pfam" id="PF00069">
    <property type="entry name" value="Pkinase"/>
    <property type="match status" value="1"/>
</dbReference>
<keyword evidence="4" id="KW-0418">Kinase</keyword>